<organism evidence="3 4">
    <name type="scientific">Neonectria punicea</name>
    <dbReference type="NCBI Taxonomy" id="979145"/>
    <lineage>
        <taxon>Eukaryota</taxon>
        <taxon>Fungi</taxon>
        <taxon>Dikarya</taxon>
        <taxon>Ascomycota</taxon>
        <taxon>Pezizomycotina</taxon>
        <taxon>Sordariomycetes</taxon>
        <taxon>Hypocreomycetidae</taxon>
        <taxon>Hypocreales</taxon>
        <taxon>Nectriaceae</taxon>
        <taxon>Neonectria</taxon>
    </lineage>
</organism>
<evidence type="ECO:0000313" key="3">
    <source>
        <dbReference type="EMBL" id="KAK7422973.1"/>
    </source>
</evidence>
<protein>
    <recommendedName>
        <fullName evidence="2">Nephrocystin 3-like N-terminal domain-containing protein</fullName>
    </recommendedName>
</protein>
<keyword evidence="4" id="KW-1185">Reference proteome</keyword>
<dbReference type="Gene3D" id="3.40.50.300">
    <property type="entry name" value="P-loop containing nucleotide triphosphate hydrolases"/>
    <property type="match status" value="1"/>
</dbReference>
<sequence length="518" mass="57114">MAEKAEASNPQLQQFSDLTVSHGAIGFQGVVNGDLHLNHPSRDTRKNLAEARFNSASKEHTSSCLQGTRRDVLAQIRTWADGAGERRMYWLKGMAGTGKSTIALTVAREYHESKRLGASFFFERGGGDLASAKEFAATVSNQLEDLSKPLKKLIMDAACSSSRIDALGLGDQWDKLVMQPLSKLAGDGDGSPTIIVVDALDECEGEDDMVLLIKLLSRVTTLTNVHIRVFITSRPDPPLIRGFGAISNKERRDFVLHDIEQSIVDDDITAYYHHQLSKLNLNMPCSVTAVIPTLVQRSHGLFIHAATVCRFVREGGLLSERRLLSVVDNGETNATAETALDHIYSTVLEQSLGGKPRTRESEDVHLRQLFSSVVGSIVTLSDTMSVSDLAAMVGKPESEVRHIIDRLHSVLGVPSAGRTIRLVHPSFRDFLLSPKRNSHKIFSIDAEKAHGYLLSRCFEIMASSLRRNMCDFKRPGTRAQDVSQAEVDKKIPKSVQNLKKFNPMTDVREALISFLNSA</sequence>
<proteinExistence type="predicted"/>
<evidence type="ECO:0000256" key="1">
    <source>
        <dbReference type="ARBA" id="ARBA00022737"/>
    </source>
</evidence>
<reference evidence="3 4" key="1">
    <citation type="journal article" date="2025" name="Microbiol. Resour. Announc.">
        <title>Draft genome sequences for Neonectria magnoliae and Neonectria punicea, canker pathogens of Liriodendron tulipifera and Acer saccharum in West Virginia.</title>
        <authorList>
            <person name="Petronek H.M."/>
            <person name="Kasson M.T."/>
            <person name="Metheny A.M."/>
            <person name="Stauder C.M."/>
            <person name="Lovett B."/>
            <person name="Lynch S.C."/>
            <person name="Garnas J.R."/>
            <person name="Kasson L.R."/>
            <person name="Stajich J.E."/>
        </authorList>
    </citation>
    <scope>NUCLEOTIDE SEQUENCE [LARGE SCALE GENOMIC DNA]</scope>
    <source>
        <strain evidence="3 4">NRRL 64653</strain>
    </source>
</reference>
<dbReference type="InterPro" id="IPR056884">
    <property type="entry name" value="NPHP3-like_N"/>
</dbReference>
<dbReference type="InterPro" id="IPR027417">
    <property type="entry name" value="P-loop_NTPase"/>
</dbReference>
<dbReference type="PANTHER" id="PTHR10039:SF17">
    <property type="entry name" value="FUNGAL STAND N-TERMINAL GOODBYE DOMAIN-CONTAINING PROTEIN-RELATED"/>
    <property type="match status" value="1"/>
</dbReference>
<feature type="domain" description="Nephrocystin 3-like N-terminal" evidence="2">
    <location>
        <begin position="75"/>
        <end position="234"/>
    </location>
</feature>
<name>A0ABR1HQG5_9HYPO</name>
<comment type="caution">
    <text evidence="3">The sequence shown here is derived from an EMBL/GenBank/DDBJ whole genome shotgun (WGS) entry which is preliminary data.</text>
</comment>
<dbReference type="EMBL" id="JAZAVJ010000012">
    <property type="protein sequence ID" value="KAK7422973.1"/>
    <property type="molecule type" value="Genomic_DNA"/>
</dbReference>
<keyword evidence="1" id="KW-0677">Repeat</keyword>
<evidence type="ECO:0000313" key="4">
    <source>
        <dbReference type="Proteomes" id="UP001498476"/>
    </source>
</evidence>
<dbReference type="PANTHER" id="PTHR10039">
    <property type="entry name" value="AMELOGENIN"/>
    <property type="match status" value="1"/>
</dbReference>
<dbReference type="Proteomes" id="UP001498476">
    <property type="component" value="Unassembled WGS sequence"/>
</dbReference>
<dbReference type="SUPFAM" id="SSF52540">
    <property type="entry name" value="P-loop containing nucleoside triphosphate hydrolases"/>
    <property type="match status" value="1"/>
</dbReference>
<gene>
    <name evidence="3" type="ORF">QQX98_001263</name>
</gene>
<evidence type="ECO:0000259" key="2">
    <source>
        <dbReference type="Pfam" id="PF24883"/>
    </source>
</evidence>
<dbReference type="Pfam" id="PF24883">
    <property type="entry name" value="NPHP3_N"/>
    <property type="match status" value="1"/>
</dbReference>
<accession>A0ABR1HQG5</accession>